<comment type="pathway">
    <text evidence="1 8">Lipid metabolism; fatty acid biosynthesis.</text>
</comment>
<dbReference type="Proteomes" id="UP001165269">
    <property type="component" value="Unassembled WGS sequence"/>
</dbReference>
<reference evidence="10" key="1">
    <citation type="submission" date="2022-03" db="EMBL/GenBank/DDBJ databases">
        <title>Streptomyces 7R015 and 7R016 isolated from Barleria lupulina in Thailand.</title>
        <authorList>
            <person name="Kanchanasin P."/>
            <person name="Phongsopitanun W."/>
            <person name="Tanasupawat S."/>
        </authorList>
    </citation>
    <scope>NUCLEOTIDE SEQUENCE</scope>
    <source>
        <strain evidence="10">7R015</strain>
    </source>
</reference>
<dbReference type="PRINTS" id="PR01071">
    <property type="entry name" value="ACOABIOTINCC"/>
</dbReference>
<gene>
    <name evidence="10" type="ORF">MQP27_31765</name>
</gene>
<dbReference type="Pfam" id="PF00364">
    <property type="entry name" value="Biotin_lipoyl"/>
    <property type="match status" value="1"/>
</dbReference>
<dbReference type="EMBL" id="JALDAY010000010">
    <property type="protein sequence ID" value="MCI3275672.1"/>
    <property type="molecule type" value="Genomic_DNA"/>
</dbReference>
<feature type="domain" description="Lipoyl-binding" evidence="9">
    <location>
        <begin position="82"/>
        <end position="158"/>
    </location>
</feature>
<accession>A0ABS9YEL2</accession>
<dbReference type="InterPro" id="IPR011053">
    <property type="entry name" value="Single_hybrid_motif"/>
</dbReference>
<evidence type="ECO:0000256" key="7">
    <source>
        <dbReference type="ARBA" id="ARBA00023267"/>
    </source>
</evidence>
<keyword evidence="3 8" id="KW-0444">Lipid biosynthesis</keyword>
<evidence type="ECO:0000256" key="3">
    <source>
        <dbReference type="ARBA" id="ARBA00022516"/>
    </source>
</evidence>
<proteinExistence type="predicted"/>
<dbReference type="CDD" id="cd06850">
    <property type="entry name" value="biotinyl_domain"/>
    <property type="match status" value="1"/>
</dbReference>
<dbReference type="RefSeq" id="WP_242770352.1">
    <property type="nucleotide sequence ID" value="NZ_JALDAY010000010.1"/>
</dbReference>
<evidence type="ECO:0000259" key="9">
    <source>
        <dbReference type="PROSITE" id="PS50968"/>
    </source>
</evidence>
<dbReference type="PANTHER" id="PTHR45266">
    <property type="entry name" value="OXALOACETATE DECARBOXYLASE ALPHA CHAIN"/>
    <property type="match status" value="1"/>
</dbReference>
<keyword evidence="11" id="KW-1185">Reference proteome</keyword>
<dbReference type="Gene3D" id="2.40.50.100">
    <property type="match status" value="1"/>
</dbReference>
<keyword evidence="5 8" id="KW-0443">Lipid metabolism</keyword>
<evidence type="ECO:0000256" key="4">
    <source>
        <dbReference type="ARBA" id="ARBA00022832"/>
    </source>
</evidence>
<evidence type="ECO:0000313" key="10">
    <source>
        <dbReference type="EMBL" id="MCI3275672.1"/>
    </source>
</evidence>
<evidence type="ECO:0000313" key="11">
    <source>
        <dbReference type="Proteomes" id="UP001165269"/>
    </source>
</evidence>
<dbReference type="PROSITE" id="PS00188">
    <property type="entry name" value="BIOTIN"/>
    <property type="match status" value="1"/>
</dbReference>
<comment type="caution">
    <text evidence="10">The sequence shown here is derived from an EMBL/GenBank/DDBJ whole genome shotgun (WGS) entry which is preliminary data.</text>
</comment>
<dbReference type="PANTHER" id="PTHR45266:SF3">
    <property type="entry name" value="OXALOACETATE DECARBOXYLASE ALPHA CHAIN"/>
    <property type="match status" value="1"/>
</dbReference>
<dbReference type="InterPro" id="IPR001882">
    <property type="entry name" value="Biotin_BS"/>
</dbReference>
<keyword evidence="7 8" id="KW-0092">Biotin</keyword>
<dbReference type="PROSITE" id="PS50968">
    <property type="entry name" value="BIOTINYL_LIPOYL"/>
    <property type="match status" value="1"/>
</dbReference>
<dbReference type="InterPro" id="IPR001249">
    <property type="entry name" value="AcCoA_biotinCC"/>
</dbReference>
<keyword evidence="4 8" id="KW-0276">Fatty acid metabolism</keyword>
<comment type="function">
    <text evidence="8">This protein is a component of the acetyl coenzyme A carboxylase complex; first, biotin carboxylase catalyzes the carboxylation of the carrier protein and then the transcarboxylase transfers the carboxyl group to form malonyl-CoA.</text>
</comment>
<dbReference type="InterPro" id="IPR050709">
    <property type="entry name" value="Biotin_Carboxyl_Carrier/Decarb"/>
</dbReference>
<name>A0ABS9YEL2_9ACTN</name>
<evidence type="ECO:0000256" key="2">
    <source>
        <dbReference type="ARBA" id="ARBA00017562"/>
    </source>
</evidence>
<dbReference type="SUPFAM" id="SSF51230">
    <property type="entry name" value="Single hybrid motif"/>
    <property type="match status" value="1"/>
</dbReference>
<keyword evidence="6 8" id="KW-0275">Fatty acid biosynthesis</keyword>
<evidence type="ECO:0000256" key="8">
    <source>
        <dbReference type="RuleBase" id="RU364072"/>
    </source>
</evidence>
<organism evidence="10 11">
    <name type="scientific">Streptomyces cylindrosporus</name>
    <dbReference type="NCBI Taxonomy" id="2927583"/>
    <lineage>
        <taxon>Bacteria</taxon>
        <taxon>Bacillati</taxon>
        <taxon>Actinomycetota</taxon>
        <taxon>Actinomycetes</taxon>
        <taxon>Kitasatosporales</taxon>
        <taxon>Streptomycetaceae</taxon>
        <taxon>Streptomyces</taxon>
    </lineage>
</organism>
<dbReference type="InterPro" id="IPR000089">
    <property type="entry name" value="Biotin_lipoyl"/>
</dbReference>
<evidence type="ECO:0000256" key="5">
    <source>
        <dbReference type="ARBA" id="ARBA00023098"/>
    </source>
</evidence>
<protein>
    <recommendedName>
        <fullName evidence="2 8">Biotin carboxyl carrier protein of acetyl-CoA carboxylase</fullName>
    </recommendedName>
</protein>
<evidence type="ECO:0000256" key="1">
    <source>
        <dbReference type="ARBA" id="ARBA00005194"/>
    </source>
</evidence>
<sequence>MSTEATTGTEESTDMTVEELRAHTLLLAGQLPGTLRRITLRAGALSVDVEWENAPVQAAPVAQSAPTAAPASPEPDTAPANLVRVTAPLVGTYYQAPSPGAEPFVKVGDTVEAGQQLAVIEAMKLLNSITAEVKGVVHAIHVQDGEVVEYAQPLVDLVPAG</sequence>
<evidence type="ECO:0000256" key="6">
    <source>
        <dbReference type="ARBA" id="ARBA00023160"/>
    </source>
</evidence>